<comment type="caution">
    <text evidence="1">The sequence shown here is derived from an EMBL/GenBank/DDBJ whole genome shotgun (WGS) entry which is preliminary data.</text>
</comment>
<dbReference type="RefSeq" id="WP_057657821.1">
    <property type="nucleotide sequence ID" value="NZ_LDJL01000006.1"/>
</dbReference>
<name>A0A0R0CWA1_9GAMM</name>
<dbReference type="EMBL" id="LDJL01000006">
    <property type="protein sequence ID" value="KRG70407.1"/>
    <property type="molecule type" value="Genomic_DNA"/>
</dbReference>
<accession>A0A0R0CWA1</accession>
<reference evidence="1 2" key="1">
    <citation type="submission" date="2015-05" db="EMBL/GenBank/DDBJ databases">
        <title>Genome sequencing and analysis of members of genus Stenotrophomonas.</title>
        <authorList>
            <person name="Patil P.P."/>
            <person name="Midha S."/>
            <person name="Patil P.B."/>
        </authorList>
    </citation>
    <scope>NUCLEOTIDE SEQUENCE [LARGE SCALE GENOMIC DNA]</scope>
    <source>
        <strain evidence="1 2">DSM 21858</strain>
    </source>
</reference>
<protein>
    <submittedName>
        <fullName evidence="1">Uncharacterized protein</fullName>
    </submittedName>
</protein>
<gene>
    <name evidence="1" type="ORF">ABB29_06535</name>
</gene>
<dbReference type="STRING" id="344882.ABB29_06535"/>
<dbReference type="OrthoDB" id="6024565at2"/>
<evidence type="ECO:0000313" key="1">
    <source>
        <dbReference type="EMBL" id="KRG70407.1"/>
    </source>
</evidence>
<sequence length="114" mass="12261">MSYDIGIGTCAEISDGQVEIRLDSAALSRLVPNQNWRRSGTSVLRLPAKLCSQKRPPAVGEEVYLQHQALQRSQKGSLDIDGDGSFSAVELSNLVKNLDPSATAPVAVKARGKR</sequence>
<organism evidence="1 2">
    <name type="scientific">Pseudoxanthomonas dokdonensis</name>
    <dbReference type="NCBI Taxonomy" id="344882"/>
    <lineage>
        <taxon>Bacteria</taxon>
        <taxon>Pseudomonadati</taxon>
        <taxon>Pseudomonadota</taxon>
        <taxon>Gammaproteobacteria</taxon>
        <taxon>Lysobacterales</taxon>
        <taxon>Lysobacteraceae</taxon>
        <taxon>Pseudoxanthomonas</taxon>
    </lineage>
</organism>
<dbReference type="AlphaFoldDB" id="A0A0R0CWA1"/>
<dbReference type="Proteomes" id="UP000052052">
    <property type="component" value="Unassembled WGS sequence"/>
</dbReference>
<keyword evidence="2" id="KW-1185">Reference proteome</keyword>
<dbReference type="PATRIC" id="fig|344882.3.peg.2644"/>
<proteinExistence type="predicted"/>
<evidence type="ECO:0000313" key="2">
    <source>
        <dbReference type="Proteomes" id="UP000052052"/>
    </source>
</evidence>